<feature type="coiled-coil region" evidence="1">
    <location>
        <begin position="158"/>
        <end position="185"/>
    </location>
</feature>
<dbReference type="Proteomes" id="UP000799302">
    <property type="component" value="Unassembled WGS sequence"/>
</dbReference>
<sequence length="316" mass="37209">MDYQEPAPLIRKRWKLVYQMVRETHSVAIAKLAAEAVEVRKRQDIVRQIHEAVKAKDLKRFCVIAAELTQKYPQHSFEMGAEMVANALDCWIKQISHSNAAFIHHVLDRSGEFELRTRKEFKERRLKGIISMDMEQLAAAVQAENSHSAVINMIPYWAQDQMNLLKEMQDEIDHLRSKLFDQEEAKMRAEVDSTNVTTQESLQDSQAPAPLMKRKISASLLDVEQRKSRKLEQAHEENSESLKQVKTELELTRQYLTTVRESYNKLDNSWQERWKLYQDSVLAEFKRVENETEARYAELKQKYDDLEEKIRTAWKR</sequence>
<evidence type="ECO:0000256" key="2">
    <source>
        <dbReference type="SAM" id="MobiDB-lite"/>
    </source>
</evidence>
<dbReference type="AlphaFoldDB" id="A0A6A6UDL7"/>
<feature type="region of interest" description="Disordered" evidence="2">
    <location>
        <begin position="190"/>
        <end position="209"/>
    </location>
</feature>
<gene>
    <name evidence="3" type="ORF">BT63DRAFT_232950</name>
</gene>
<protein>
    <submittedName>
        <fullName evidence="3">Uncharacterized protein</fullName>
    </submittedName>
</protein>
<evidence type="ECO:0000313" key="4">
    <source>
        <dbReference type="Proteomes" id="UP000799302"/>
    </source>
</evidence>
<evidence type="ECO:0000313" key="3">
    <source>
        <dbReference type="EMBL" id="KAF2670252.1"/>
    </source>
</evidence>
<dbReference type="EMBL" id="MU004234">
    <property type="protein sequence ID" value="KAF2670252.1"/>
    <property type="molecule type" value="Genomic_DNA"/>
</dbReference>
<name>A0A6A6UDL7_9PEZI</name>
<proteinExistence type="predicted"/>
<accession>A0A6A6UDL7</accession>
<evidence type="ECO:0000256" key="1">
    <source>
        <dbReference type="SAM" id="Coils"/>
    </source>
</evidence>
<organism evidence="3 4">
    <name type="scientific">Microthyrium microscopicum</name>
    <dbReference type="NCBI Taxonomy" id="703497"/>
    <lineage>
        <taxon>Eukaryota</taxon>
        <taxon>Fungi</taxon>
        <taxon>Dikarya</taxon>
        <taxon>Ascomycota</taxon>
        <taxon>Pezizomycotina</taxon>
        <taxon>Dothideomycetes</taxon>
        <taxon>Dothideomycetes incertae sedis</taxon>
        <taxon>Microthyriales</taxon>
        <taxon>Microthyriaceae</taxon>
        <taxon>Microthyrium</taxon>
    </lineage>
</organism>
<keyword evidence="1" id="KW-0175">Coiled coil</keyword>
<keyword evidence="4" id="KW-1185">Reference proteome</keyword>
<feature type="compositionally biased region" description="Polar residues" evidence="2">
    <location>
        <begin position="192"/>
        <end position="206"/>
    </location>
</feature>
<feature type="coiled-coil region" evidence="1">
    <location>
        <begin position="282"/>
        <end position="316"/>
    </location>
</feature>
<reference evidence="3" key="1">
    <citation type="journal article" date="2020" name="Stud. Mycol.">
        <title>101 Dothideomycetes genomes: a test case for predicting lifestyles and emergence of pathogens.</title>
        <authorList>
            <person name="Haridas S."/>
            <person name="Albert R."/>
            <person name="Binder M."/>
            <person name="Bloem J."/>
            <person name="Labutti K."/>
            <person name="Salamov A."/>
            <person name="Andreopoulos B."/>
            <person name="Baker S."/>
            <person name="Barry K."/>
            <person name="Bills G."/>
            <person name="Bluhm B."/>
            <person name="Cannon C."/>
            <person name="Castanera R."/>
            <person name="Culley D."/>
            <person name="Daum C."/>
            <person name="Ezra D."/>
            <person name="Gonzalez J."/>
            <person name="Henrissat B."/>
            <person name="Kuo A."/>
            <person name="Liang C."/>
            <person name="Lipzen A."/>
            <person name="Lutzoni F."/>
            <person name="Magnuson J."/>
            <person name="Mondo S."/>
            <person name="Nolan M."/>
            <person name="Ohm R."/>
            <person name="Pangilinan J."/>
            <person name="Park H.-J."/>
            <person name="Ramirez L."/>
            <person name="Alfaro M."/>
            <person name="Sun H."/>
            <person name="Tritt A."/>
            <person name="Yoshinaga Y."/>
            <person name="Zwiers L.-H."/>
            <person name="Turgeon B."/>
            <person name="Goodwin S."/>
            <person name="Spatafora J."/>
            <person name="Crous P."/>
            <person name="Grigoriev I."/>
        </authorList>
    </citation>
    <scope>NUCLEOTIDE SEQUENCE</scope>
    <source>
        <strain evidence="3">CBS 115976</strain>
    </source>
</reference>